<dbReference type="Gene3D" id="3.90.1300.10">
    <property type="entry name" value="Amidase signature (AS) domain"/>
    <property type="match status" value="1"/>
</dbReference>
<evidence type="ECO:0000313" key="7">
    <source>
        <dbReference type="Proteomes" id="UP000800038"/>
    </source>
</evidence>
<evidence type="ECO:0000256" key="3">
    <source>
        <dbReference type="PIRSR" id="PIRSR001221-1"/>
    </source>
</evidence>
<feature type="binding site" evidence="4">
    <location>
        <position position="192"/>
    </location>
    <ligand>
        <name>substrate</name>
    </ligand>
</feature>
<sequence length="547" mass="59566">MTTSPPIADWQELAKSKRDSVFAKIPKAWLLPFSQTSQYTETSTLSVLDVPRTCGILTEKELDITENHDATELVNMMSMGDLKSVEVVTAFCKRAAIAQQCVNCLTEIMFDEAMARARECDEFLEMEGKVMGPLHGLPISLKDSFNVKGVQATIAFVSFISRPPSATNSVLVDILHSAGAVFYCKTNLPQTMMSADSHNNVFGRTLNPHNLSLTAGGSTGGEGALLAMRGSAMGVTTDIAGSNRIPALCCGISSIKPTASRIPFAGGVAPGRLGSPGSILPGIGPCGRSVRDHSLFLKTVLDAHPWLLDPHTLNTPWRTAEPFTKSLRFGLIRGCKERPLHPPIARALHTTATRLKAAGHTIVLLDEKIPDLYRSALLAFRYFLLDPKKTPLTHLQASGEPPVPSLQTCTFRELDGWEPSLDGLWDMNVERAGILQKYHGLMVGERLDAILMCGYQGIAPRHDTYGLPIYTVLQNLLNYPAGILTCGKASREADAAFVEEGRVYEPAYEPEACEGVPAHVQIVGKPMMDEELVEVMKVVERILKESE</sequence>
<dbReference type="InterPro" id="IPR036928">
    <property type="entry name" value="AS_sf"/>
</dbReference>
<dbReference type="SUPFAM" id="SSF75304">
    <property type="entry name" value="Amidase signature (AS) enzymes"/>
    <property type="match status" value="1"/>
</dbReference>
<name>A0A6A5SU69_9PLEO</name>
<dbReference type="PANTHER" id="PTHR46072">
    <property type="entry name" value="AMIDASE-RELATED-RELATED"/>
    <property type="match status" value="1"/>
</dbReference>
<feature type="domain" description="Amidase" evidence="5">
    <location>
        <begin position="86"/>
        <end position="532"/>
    </location>
</feature>
<accession>A0A6A5SU69</accession>
<dbReference type="Pfam" id="PF01425">
    <property type="entry name" value="Amidase"/>
    <property type="match status" value="1"/>
</dbReference>
<feature type="binding site" evidence="4">
    <location>
        <position position="218"/>
    </location>
    <ligand>
        <name>substrate</name>
    </ligand>
</feature>
<proteinExistence type="inferred from homology"/>
<reference evidence="6" key="1">
    <citation type="journal article" date="2020" name="Stud. Mycol.">
        <title>101 Dothideomycetes genomes: a test case for predicting lifestyles and emergence of pathogens.</title>
        <authorList>
            <person name="Haridas S."/>
            <person name="Albert R."/>
            <person name="Binder M."/>
            <person name="Bloem J."/>
            <person name="Labutti K."/>
            <person name="Salamov A."/>
            <person name="Andreopoulos B."/>
            <person name="Baker S."/>
            <person name="Barry K."/>
            <person name="Bills G."/>
            <person name="Bluhm B."/>
            <person name="Cannon C."/>
            <person name="Castanera R."/>
            <person name="Culley D."/>
            <person name="Daum C."/>
            <person name="Ezra D."/>
            <person name="Gonzalez J."/>
            <person name="Henrissat B."/>
            <person name="Kuo A."/>
            <person name="Liang C."/>
            <person name="Lipzen A."/>
            <person name="Lutzoni F."/>
            <person name="Magnuson J."/>
            <person name="Mondo S."/>
            <person name="Nolan M."/>
            <person name="Ohm R."/>
            <person name="Pangilinan J."/>
            <person name="Park H.-J."/>
            <person name="Ramirez L."/>
            <person name="Alfaro M."/>
            <person name="Sun H."/>
            <person name="Tritt A."/>
            <person name="Yoshinaga Y."/>
            <person name="Zwiers L.-H."/>
            <person name="Turgeon B."/>
            <person name="Goodwin S."/>
            <person name="Spatafora J."/>
            <person name="Crous P."/>
            <person name="Grigoriev I."/>
        </authorList>
    </citation>
    <scope>NUCLEOTIDE SEQUENCE</scope>
    <source>
        <strain evidence="6">CBS 161.51</strain>
    </source>
</reference>
<gene>
    <name evidence="6" type="ORF">EJ02DRAFT_142302</name>
</gene>
<evidence type="ECO:0000256" key="1">
    <source>
        <dbReference type="ARBA" id="ARBA00009199"/>
    </source>
</evidence>
<dbReference type="InterPro" id="IPR023631">
    <property type="entry name" value="Amidase_dom"/>
</dbReference>
<feature type="active site" description="Charge relay system" evidence="3">
    <location>
        <position position="218"/>
    </location>
</feature>
<evidence type="ECO:0000256" key="2">
    <source>
        <dbReference type="ARBA" id="ARBA00022801"/>
    </source>
</evidence>
<evidence type="ECO:0000256" key="4">
    <source>
        <dbReference type="PIRSR" id="PIRSR001221-2"/>
    </source>
</evidence>
<protein>
    <submittedName>
        <fullName evidence="6">Amidase</fullName>
    </submittedName>
</protein>
<evidence type="ECO:0000259" key="5">
    <source>
        <dbReference type="Pfam" id="PF01425"/>
    </source>
</evidence>
<dbReference type="OrthoDB" id="6428749at2759"/>
<dbReference type="AlphaFoldDB" id="A0A6A5SU69"/>
<evidence type="ECO:0000313" key="6">
    <source>
        <dbReference type="EMBL" id="KAF1943338.1"/>
    </source>
</evidence>
<dbReference type="Proteomes" id="UP000800038">
    <property type="component" value="Unassembled WGS sequence"/>
</dbReference>
<feature type="active site" description="Charge relay system" evidence="3">
    <location>
        <position position="142"/>
    </location>
</feature>
<keyword evidence="7" id="KW-1185">Reference proteome</keyword>
<dbReference type="PANTHER" id="PTHR46072:SF5">
    <property type="entry name" value="GENERAL AMIDASE-C"/>
    <property type="match status" value="1"/>
</dbReference>
<dbReference type="EMBL" id="ML976026">
    <property type="protein sequence ID" value="KAF1943338.1"/>
    <property type="molecule type" value="Genomic_DNA"/>
</dbReference>
<organism evidence="6 7">
    <name type="scientific">Clathrospora elynae</name>
    <dbReference type="NCBI Taxonomy" id="706981"/>
    <lineage>
        <taxon>Eukaryota</taxon>
        <taxon>Fungi</taxon>
        <taxon>Dikarya</taxon>
        <taxon>Ascomycota</taxon>
        <taxon>Pezizomycotina</taxon>
        <taxon>Dothideomycetes</taxon>
        <taxon>Pleosporomycetidae</taxon>
        <taxon>Pleosporales</taxon>
        <taxon>Diademaceae</taxon>
        <taxon>Clathrospora</taxon>
    </lineage>
</organism>
<keyword evidence="2" id="KW-0378">Hydrolase</keyword>
<dbReference type="GO" id="GO:0016787">
    <property type="term" value="F:hydrolase activity"/>
    <property type="evidence" value="ECO:0007669"/>
    <property type="project" value="UniProtKB-KW"/>
</dbReference>
<feature type="active site" description="Acyl-ester intermediate" evidence="3">
    <location>
        <position position="242"/>
    </location>
</feature>
<dbReference type="PIRSF" id="PIRSF001221">
    <property type="entry name" value="Amidase_fungi"/>
    <property type="match status" value="1"/>
</dbReference>
<comment type="similarity">
    <text evidence="1">Belongs to the amidase family.</text>
</comment>
<feature type="binding site" evidence="4">
    <location>
        <begin position="239"/>
        <end position="242"/>
    </location>
    <ligand>
        <name>substrate</name>
    </ligand>
</feature>